<dbReference type="GO" id="GO:0005834">
    <property type="term" value="C:heterotrimeric G-protein complex"/>
    <property type="evidence" value="ECO:0007669"/>
    <property type="project" value="TreeGrafter"/>
</dbReference>
<evidence type="ECO:0000256" key="6">
    <source>
        <dbReference type="SAM" id="MobiDB-lite"/>
    </source>
</evidence>
<dbReference type="Pfam" id="PF00503">
    <property type="entry name" value="G-alpha"/>
    <property type="match status" value="1"/>
</dbReference>
<dbReference type="SMART" id="SM00275">
    <property type="entry name" value="G_alpha"/>
    <property type="match status" value="1"/>
</dbReference>
<keyword evidence="2" id="KW-0547">Nucleotide-binding</keyword>
<evidence type="ECO:0000256" key="4">
    <source>
        <dbReference type="ARBA" id="ARBA00023134"/>
    </source>
</evidence>
<dbReference type="PANTHER" id="PTHR10218">
    <property type="entry name" value="GTP-BINDING PROTEIN ALPHA SUBUNIT"/>
    <property type="match status" value="1"/>
</dbReference>
<protein>
    <submittedName>
        <fullName evidence="7">Uncharacterized protein</fullName>
    </submittedName>
</protein>
<dbReference type="InterPro" id="IPR001019">
    <property type="entry name" value="Gprotein_alpha_su"/>
</dbReference>
<reference evidence="7" key="1">
    <citation type="journal article" date="2020" name="Stud. Mycol.">
        <title>101 Dothideomycetes genomes: a test case for predicting lifestyles and emergence of pathogens.</title>
        <authorList>
            <person name="Haridas S."/>
            <person name="Albert R."/>
            <person name="Binder M."/>
            <person name="Bloem J."/>
            <person name="Labutti K."/>
            <person name="Salamov A."/>
            <person name="Andreopoulos B."/>
            <person name="Baker S."/>
            <person name="Barry K."/>
            <person name="Bills G."/>
            <person name="Bluhm B."/>
            <person name="Cannon C."/>
            <person name="Castanera R."/>
            <person name="Culley D."/>
            <person name="Daum C."/>
            <person name="Ezra D."/>
            <person name="Gonzalez J."/>
            <person name="Henrissat B."/>
            <person name="Kuo A."/>
            <person name="Liang C."/>
            <person name="Lipzen A."/>
            <person name="Lutzoni F."/>
            <person name="Magnuson J."/>
            <person name="Mondo S."/>
            <person name="Nolan M."/>
            <person name="Ohm R."/>
            <person name="Pangilinan J."/>
            <person name="Park H.-J."/>
            <person name="Ramirez L."/>
            <person name="Alfaro M."/>
            <person name="Sun H."/>
            <person name="Tritt A."/>
            <person name="Yoshinaga Y."/>
            <person name="Zwiers L.-H."/>
            <person name="Turgeon B."/>
            <person name="Goodwin S."/>
            <person name="Spatafora J."/>
            <person name="Crous P."/>
            <person name="Grigoriev I."/>
        </authorList>
    </citation>
    <scope>NUCLEOTIDE SEQUENCE</scope>
    <source>
        <strain evidence="7">CBS 110217</strain>
    </source>
</reference>
<organism evidence="7 8">
    <name type="scientific">Setomelanomma holmii</name>
    <dbReference type="NCBI Taxonomy" id="210430"/>
    <lineage>
        <taxon>Eukaryota</taxon>
        <taxon>Fungi</taxon>
        <taxon>Dikarya</taxon>
        <taxon>Ascomycota</taxon>
        <taxon>Pezizomycotina</taxon>
        <taxon>Dothideomycetes</taxon>
        <taxon>Pleosporomycetidae</taxon>
        <taxon>Pleosporales</taxon>
        <taxon>Pleosporineae</taxon>
        <taxon>Phaeosphaeriaceae</taxon>
        <taxon>Setomelanomma</taxon>
    </lineage>
</organism>
<dbReference type="AlphaFoldDB" id="A0A9P4LGY7"/>
<dbReference type="GO" id="GO:0005737">
    <property type="term" value="C:cytoplasm"/>
    <property type="evidence" value="ECO:0007669"/>
    <property type="project" value="TreeGrafter"/>
</dbReference>
<keyword evidence="1" id="KW-0479">Metal-binding</keyword>
<evidence type="ECO:0000256" key="1">
    <source>
        <dbReference type="ARBA" id="ARBA00022723"/>
    </source>
</evidence>
<sequence>MADSQPDEKAVYALIAAVASNMNRLRQGIDGLRQIHNRWKGNNGISINLIAQLTALKSNLGNMYDWLNHALSDMHPQLLSDLDILMTSCGLLVRHLDGLIDQLYQHDHDSMDCAIKLKYTVGSRSMERLRKAAQLQTESVTLLLAACKCHASAQRKILLHKSRQIRREDADSLMVLTRSSKVNGGCMRVLTQASATIQWFRYLFYFKLLRKEPEYVPTEEDYDIEAAAIRSDAIDRALQQDATTLRRETKLVMMGNVNSGKELIMHQMKVLYAEGYYPIEERKPFRYAVRSTIRLLIHAIIDLLKDTGINLPSALNQEFAILLHEVETVDMQLISPDAVQAVQRIWTCPEFATVYIKNFEIDFPQYAPYFAQEIQRMATANYIPSEADIVRLNQSIGGIRELRFDWDELAVHLFNINGYIPGSEKFADSSIILLLNNFTRFREKLPHSPLETFFPDYVPSEIDPETSARQYILRRFKDVNRNRLSIYSFWVDLDLSNNTYLYAALKKTLQHIQQRRAREEVWTASSTSMGSGSRSGTGLAGRLISSRSGQSLRKRAGTDTSRVISPVQNG</sequence>
<evidence type="ECO:0000256" key="2">
    <source>
        <dbReference type="ARBA" id="ARBA00022741"/>
    </source>
</evidence>
<dbReference type="SUPFAM" id="SSF47895">
    <property type="entry name" value="Transducin (alpha subunit), insertion domain"/>
    <property type="match status" value="1"/>
</dbReference>
<dbReference type="PRINTS" id="PR00318">
    <property type="entry name" value="GPROTEINA"/>
</dbReference>
<feature type="compositionally biased region" description="Polar residues" evidence="6">
    <location>
        <begin position="558"/>
        <end position="570"/>
    </location>
</feature>
<dbReference type="GO" id="GO:0046872">
    <property type="term" value="F:metal ion binding"/>
    <property type="evidence" value="ECO:0007669"/>
    <property type="project" value="UniProtKB-KW"/>
</dbReference>
<dbReference type="Proteomes" id="UP000799777">
    <property type="component" value="Unassembled WGS sequence"/>
</dbReference>
<dbReference type="InterPro" id="IPR027417">
    <property type="entry name" value="P-loop_NTPase"/>
</dbReference>
<keyword evidence="8" id="KW-1185">Reference proteome</keyword>
<evidence type="ECO:0000313" key="7">
    <source>
        <dbReference type="EMBL" id="KAF2024828.1"/>
    </source>
</evidence>
<evidence type="ECO:0000256" key="3">
    <source>
        <dbReference type="ARBA" id="ARBA00022842"/>
    </source>
</evidence>
<keyword evidence="5" id="KW-0807">Transducer</keyword>
<dbReference type="Gene3D" id="1.10.400.10">
    <property type="entry name" value="GI Alpha 1, domain 2-like"/>
    <property type="match status" value="1"/>
</dbReference>
<evidence type="ECO:0000256" key="5">
    <source>
        <dbReference type="ARBA" id="ARBA00023224"/>
    </source>
</evidence>
<accession>A0A9P4LGY7</accession>
<dbReference type="PROSITE" id="PS51882">
    <property type="entry name" value="G_ALPHA"/>
    <property type="match status" value="1"/>
</dbReference>
<keyword evidence="3" id="KW-0460">Magnesium</keyword>
<evidence type="ECO:0000313" key="8">
    <source>
        <dbReference type="Proteomes" id="UP000799777"/>
    </source>
</evidence>
<keyword evidence="4" id="KW-0342">GTP-binding</keyword>
<name>A0A9P4LGY7_9PLEO</name>
<dbReference type="GO" id="GO:0001664">
    <property type="term" value="F:G protein-coupled receptor binding"/>
    <property type="evidence" value="ECO:0007669"/>
    <property type="project" value="TreeGrafter"/>
</dbReference>
<dbReference type="OrthoDB" id="5817230at2759"/>
<dbReference type="Gene3D" id="3.40.50.300">
    <property type="entry name" value="P-loop containing nucleotide triphosphate hydrolases"/>
    <property type="match status" value="2"/>
</dbReference>
<dbReference type="GO" id="GO:0007189">
    <property type="term" value="P:adenylate cyclase-activating G protein-coupled receptor signaling pathway"/>
    <property type="evidence" value="ECO:0007669"/>
    <property type="project" value="TreeGrafter"/>
</dbReference>
<dbReference type="PANTHER" id="PTHR10218:SF369">
    <property type="entry name" value="GUANINE NUCLEOTIDE-BINDING PROTEIN ALPHA-2 SUBUNIT"/>
    <property type="match status" value="1"/>
</dbReference>
<comment type="caution">
    <text evidence="7">The sequence shown here is derived from an EMBL/GenBank/DDBJ whole genome shotgun (WGS) entry which is preliminary data.</text>
</comment>
<dbReference type="GO" id="GO:0005525">
    <property type="term" value="F:GTP binding"/>
    <property type="evidence" value="ECO:0007669"/>
    <property type="project" value="UniProtKB-KW"/>
</dbReference>
<proteinExistence type="predicted"/>
<dbReference type="EMBL" id="ML978283">
    <property type="protein sequence ID" value="KAF2024828.1"/>
    <property type="molecule type" value="Genomic_DNA"/>
</dbReference>
<dbReference type="GO" id="GO:0003924">
    <property type="term" value="F:GTPase activity"/>
    <property type="evidence" value="ECO:0007669"/>
    <property type="project" value="InterPro"/>
</dbReference>
<feature type="region of interest" description="Disordered" evidence="6">
    <location>
        <begin position="547"/>
        <end position="570"/>
    </location>
</feature>
<dbReference type="InterPro" id="IPR011025">
    <property type="entry name" value="GproteinA_insert"/>
</dbReference>
<dbReference type="GO" id="GO:0031683">
    <property type="term" value="F:G-protein beta/gamma-subunit complex binding"/>
    <property type="evidence" value="ECO:0007669"/>
    <property type="project" value="InterPro"/>
</dbReference>
<gene>
    <name evidence="7" type="ORF">EK21DRAFT_104399</name>
</gene>